<dbReference type="EMBL" id="AGJL01000003">
    <property type="protein sequence ID" value="EHP89181.1"/>
    <property type="molecule type" value="Genomic_DNA"/>
</dbReference>
<evidence type="ECO:0000313" key="11">
    <source>
        <dbReference type="Proteomes" id="UP000003706"/>
    </source>
</evidence>
<keyword evidence="2 8" id="KW-0813">Transport</keyword>
<feature type="transmembrane region" description="Helical" evidence="8">
    <location>
        <begin position="68"/>
        <end position="93"/>
    </location>
</feature>
<keyword evidence="6 8" id="KW-0472">Membrane</keyword>
<dbReference type="GO" id="GO:0055085">
    <property type="term" value="P:transmembrane transport"/>
    <property type="evidence" value="ECO:0007669"/>
    <property type="project" value="InterPro"/>
</dbReference>
<dbReference type="PANTHER" id="PTHR43386:SF1">
    <property type="entry name" value="D,D-DIPEPTIDE TRANSPORT SYSTEM PERMEASE PROTEIN DDPC-RELATED"/>
    <property type="match status" value="1"/>
</dbReference>
<accession>H1KWR6</accession>
<dbReference type="AlphaFoldDB" id="H1KWR6"/>
<dbReference type="PANTHER" id="PTHR43386">
    <property type="entry name" value="OLIGOPEPTIDE TRANSPORT SYSTEM PERMEASE PROTEIN APPC"/>
    <property type="match status" value="1"/>
</dbReference>
<evidence type="ECO:0000256" key="8">
    <source>
        <dbReference type="RuleBase" id="RU363032"/>
    </source>
</evidence>
<name>H1KWR6_9EURY</name>
<keyword evidence="11" id="KW-1185">Reference proteome</keyword>
<feature type="transmembrane region" description="Helical" evidence="8">
    <location>
        <begin position="105"/>
        <end position="129"/>
    </location>
</feature>
<dbReference type="NCBIfam" id="NF045474">
    <property type="entry name" value="Opp2C"/>
    <property type="match status" value="1"/>
</dbReference>
<evidence type="ECO:0000256" key="7">
    <source>
        <dbReference type="ARBA" id="ARBA00024202"/>
    </source>
</evidence>
<proteinExistence type="inferred from homology"/>
<feature type="transmembrane region" description="Helical" evidence="8">
    <location>
        <begin position="238"/>
        <end position="261"/>
    </location>
</feature>
<dbReference type="PROSITE" id="PS50928">
    <property type="entry name" value="ABC_TM1"/>
    <property type="match status" value="1"/>
</dbReference>
<evidence type="ECO:0000256" key="4">
    <source>
        <dbReference type="ARBA" id="ARBA00022692"/>
    </source>
</evidence>
<keyword evidence="5 8" id="KW-1133">Transmembrane helix</keyword>
<dbReference type="InterPro" id="IPR025966">
    <property type="entry name" value="OppC_N"/>
</dbReference>
<dbReference type="InterPro" id="IPR053385">
    <property type="entry name" value="ABC_transport_permease"/>
</dbReference>
<dbReference type="Pfam" id="PF12911">
    <property type="entry name" value="OppC_N"/>
    <property type="match status" value="1"/>
</dbReference>
<comment type="subcellular location">
    <subcellularLocation>
        <location evidence="1 8">Cell membrane</location>
        <topology evidence="1 8">Multi-pass membrane protein</topology>
    </subcellularLocation>
</comment>
<dbReference type="STRING" id="647171.MetfoDRAFT_0239"/>
<dbReference type="Proteomes" id="UP000003706">
    <property type="component" value="Unassembled WGS sequence"/>
</dbReference>
<feature type="domain" description="ABC transmembrane type-1" evidence="9">
    <location>
        <begin position="66"/>
        <end position="261"/>
    </location>
</feature>
<evidence type="ECO:0000256" key="3">
    <source>
        <dbReference type="ARBA" id="ARBA00022475"/>
    </source>
</evidence>
<dbReference type="Pfam" id="PF00528">
    <property type="entry name" value="BPD_transp_1"/>
    <property type="match status" value="1"/>
</dbReference>
<evidence type="ECO:0000256" key="6">
    <source>
        <dbReference type="ARBA" id="ARBA00023136"/>
    </source>
</evidence>
<evidence type="ECO:0000259" key="9">
    <source>
        <dbReference type="PROSITE" id="PS50928"/>
    </source>
</evidence>
<feature type="transmembrane region" description="Helical" evidence="8">
    <location>
        <begin position="193"/>
        <end position="218"/>
    </location>
</feature>
<gene>
    <name evidence="10" type="ORF">MetfoDRAFT_0239</name>
</gene>
<comment type="similarity">
    <text evidence="7">Belongs to the binding-protein-dependent transport system permease family. OppBC subfamily.</text>
</comment>
<evidence type="ECO:0000313" key="10">
    <source>
        <dbReference type="EMBL" id="EHP89181.1"/>
    </source>
</evidence>
<keyword evidence="3" id="KW-1003">Cell membrane</keyword>
<dbReference type="InterPro" id="IPR000515">
    <property type="entry name" value="MetI-like"/>
</dbReference>
<organism evidence="10 11">
    <name type="scientific">Methanotorris formicicus Mc-S-70</name>
    <dbReference type="NCBI Taxonomy" id="647171"/>
    <lineage>
        <taxon>Archaea</taxon>
        <taxon>Methanobacteriati</taxon>
        <taxon>Methanobacteriota</taxon>
        <taxon>Methanomada group</taxon>
        <taxon>Methanococci</taxon>
        <taxon>Methanococcales</taxon>
        <taxon>Methanocaldococcaceae</taxon>
        <taxon>Methanotorris</taxon>
    </lineage>
</organism>
<evidence type="ECO:0000256" key="5">
    <source>
        <dbReference type="ARBA" id="ARBA00022989"/>
    </source>
</evidence>
<protein>
    <submittedName>
        <fullName evidence="10">Binding-protein-dependent transport systems inner membrane component</fullName>
    </submittedName>
</protein>
<dbReference type="CDD" id="cd06261">
    <property type="entry name" value="TM_PBP2"/>
    <property type="match status" value="1"/>
</dbReference>
<feature type="transmembrane region" description="Helical" evidence="8">
    <location>
        <begin position="7"/>
        <end position="28"/>
    </location>
</feature>
<keyword evidence="4 8" id="KW-0812">Transmembrane</keyword>
<dbReference type="PATRIC" id="fig|647171.4.peg.236"/>
<dbReference type="InterPro" id="IPR035906">
    <property type="entry name" value="MetI-like_sf"/>
</dbReference>
<dbReference type="Gene3D" id="1.10.3720.10">
    <property type="entry name" value="MetI-like"/>
    <property type="match status" value="1"/>
</dbReference>
<comment type="caution">
    <text evidence="10">The sequence shown here is derived from an EMBL/GenBank/DDBJ whole genome shotgun (WGS) entry which is preliminary data.</text>
</comment>
<evidence type="ECO:0000256" key="1">
    <source>
        <dbReference type="ARBA" id="ARBA00004651"/>
    </source>
</evidence>
<reference evidence="10 11" key="1">
    <citation type="submission" date="2011-09" db="EMBL/GenBank/DDBJ databases">
        <title>The draft genome of Methanotorris formicicus Mc-S-70.</title>
        <authorList>
            <consortium name="US DOE Joint Genome Institute (JGI-PGF)"/>
            <person name="Lucas S."/>
            <person name="Han J."/>
            <person name="Lapidus A."/>
            <person name="Cheng J.-F."/>
            <person name="Goodwin L."/>
            <person name="Pitluck S."/>
            <person name="Peters L."/>
            <person name="Land M.L."/>
            <person name="Hauser L."/>
            <person name="Sieprawska-Lupa M."/>
            <person name="Takai K."/>
            <person name="Miyazaki J."/>
            <person name="Whitman W."/>
            <person name="Woyke T.J."/>
        </authorList>
    </citation>
    <scope>NUCLEOTIDE SEQUENCE [LARGE SCALE GENOMIC DNA]</scope>
    <source>
        <strain evidence="10 11">Mc-S-70</strain>
    </source>
</reference>
<feature type="transmembrane region" description="Helical" evidence="8">
    <location>
        <begin position="135"/>
        <end position="153"/>
    </location>
</feature>
<evidence type="ECO:0000256" key="2">
    <source>
        <dbReference type="ARBA" id="ARBA00022448"/>
    </source>
</evidence>
<dbReference type="SUPFAM" id="SSF161098">
    <property type="entry name" value="MetI-like"/>
    <property type="match status" value="1"/>
</dbReference>
<dbReference type="GO" id="GO:0005886">
    <property type="term" value="C:plasma membrane"/>
    <property type="evidence" value="ECO:0007669"/>
    <property type="project" value="UniProtKB-SubCell"/>
</dbReference>
<sequence length="276" mass="29762">MLKNKTCLVGLIVISAITLSGLLAPIVAKNPYETNMLERLSPPSSEHPFGTDQLGRDLFSRVVYGARVSLIVAITISIISLTVGCSIGAVSGYAGGVVDDIIGRVIDVFLAIPELIFNIALVGVLCVILKSTSSVWVVMMAIVVTNWITYARLTRGIVLSLKEREFITSARMMGATDWWILLKHIIPNAIPPIIVLATLNVGNIIMTIASLGFLGLGIQPPTPEWGQILNTGKNYLTTAPWIMVFPGLAIMLAILGFNLLGDGLRDVLEPKSRRVT</sequence>
<dbReference type="InterPro" id="IPR050366">
    <property type="entry name" value="BP-dependent_transpt_permease"/>
</dbReference>